<gene>
    <name evidence="1" type="ORF">MGAL_10B081993</name>
</gene>
<sequence>MGEFQTSFNKILKRDIKHIYSGFPQCLNMRHSSVYPTIEQLRQKEESHDLKLGVLKYSEYDENYGCLIPRAPAFRNLSRHEIDSMVSRLRQPTVASKRINNTSDNTVVLEKEKTNPQFLGMKREGTDLNEINARINRPTKISEIRNHQTKTKLADISI</sequence>
<dbReference type="Proteomes" id="UP000596742">
    <property type="component" value="Unassembled WGS sequence"/>
</dbReference>
<dbReference type="OrthoDB" id="6086655at2759"/>
<evidence type="ECO:0000313" key="1">
    <source>
        <dbReference type="EMBL" id="VDI19108.1"/>
    </source>
</evidence>
<proteinExistence type="predicted"/>
<name>A0A8B6DHH2_MYTGA</name>
<evidence type="ECO:0000313" key="2">
    <source>
        <dbReference type="Proteomes" id="UP000596742"/>
    </source>
</evidence>
<reference evidence="1" key="1">
    <citation type="submission" date="2018-11" db="EMBL/GenBank/DDBJ databases">
        <authorList>
            <person name="Alioto T."/>
            <person name="Alioto T."/>
        </authorList>
    </citation>
    <scope>NUCLEOTIDE SEQUENCE</scope>
</reference>
<accession>A0A8B6DHH2</accession>
<organism evidence="1 2">
    <name type="scientific">Mytilus galloprovincialis</name>
    <name type="common">Mediterranean mussel</name>
    <dbReference type="NCBI Taxonomy" id="29158"/>
    <lineage>
        <taxon>Eukaryota</taxon>
        <taxon>Metazoa</taxon>
        <taxon>Spiralia</taxon>
        <taxon>Lophotrochozoa</taxon>
        <taxon>Mollusca</taxon>
        <taxon>Bivalvia</taxon>
        <taxon>Autobranchia</taxon>
        <taxon>Pteriomorphia</taxon>
        <taxon>Mytilida</taxon>
        <taxon>Mytiloidea</taxon>
        <taxon>Mytilidae</taxon>
        <taxon>Mytilinae</taxon>
        <taxon>Mytilus</taxon>
    </lineage>
</organism>
<dbReference type="AlphaFoldDB" id="A0A8B6DHH2"/>
<dbReference type="EMBL" id="UYJE01003416">
    <property type="protein sequence ID" value="VDI19108.1"/>
    <property type="molecule type" value="Genomic_DNA"/>
</dbReference>
<keyword evidence="2" id="KW-1185">Reference proteome</keyword>
<comment type="caution">
    <text evidence="1">The sequence shown here is derived from an EMBL/GenBank/DDBJ whole genome shotgun (WGS) entry which is preliminary data.</text>
</comment>
<protein>
    <submittedName>
        <fullName evidence="1">Uncharacterized protein</fullName>
    </submittedName>
</protein>